<dbReference type="STRING" id="85681.V4VG20"/>
<dbReference type="Pfam" id="PF16974">
    <property type="entry name" value="NAR2"/>
    <property type="match status" value="1"/>
</dbReference>
<name>V4VG20_CITCL</name>
<sequence>LKAGDDKITVSWSLNRSFRATDDLYKKVKVTLCYAPASQVDGAWSKTEDDMTKDRTCQFTINHSLGSMIENDAPEASYFVTVYASDSAGKEVGFGQTFGARKSSNLFEIHAISERHLSLEISSMCFSFFPAVSLFGFYFVERSKRKGSQGIERR</sequence>
<keyword evidence="1" id="KW-1133">Transmembrane helix</keyword>
<dbReference type="AlphaFoldDB" id="V4VG20"/>
<feature type="non-terminal residue" evidence="2">
    <location>
        <position position="1"/>
    </location>
</feature>
<dbReference type="OMA" id="DAIDHEV"/>
<dbReference type="GO" id="GO:0005886">
    <property type="term" value="C:plasma membrane"/>
    <property type="evidence" value="ECO:0007669"/>
    <property type="project" value="TreeGrafter"/>
</dbReference>
<organism evidence="2 3">
    <name type="scientific">Citrus clementina</name>
    <name type="common">Clementine</name>
    <name type="synonym">Citrus deliciosa x Citrus sinensis</name>
    <dbReference type="NCBI Taxonomy" id="85681"/>
    <lineage>
        <taxon>Eukaryota</taxon>
        <taxon>Viridiplantae</taxon>
        <taxon>Streptophyta</taxon>
        <taxon>Embryophyta</taxon>
        <taxon>Tracheophyta</taxon>
        <taxon>Spermatophyta</taxon>
        <taxon>Magnoliopsida</taxon>
        <taxon>eudicotyledons</taxon>
        <taxon>Gunneridae</taxon>
        <taxon>Pentapetalae</taxon>
        <taxon>rosids</taxon>
        <taxon>malvids</taxon>
        <taxon>Sapindales</taxon>
        <taxon>Rutaceae</taxon>
        <taxon>Aurantioideae</taxon>
        <taxon>Citrus</taxon>
    </lineage>
</organism>
<gene>
    <name evidence="2" type="ORF">CICLE_v10033654mg</name>
</gene>
<feature type="transmembrane region" description="Helical" evidence="1">
    <location>
        <begin position="121"/>
        <end position="140"/>
    </location>
</feature>
<dbReference type="GO" id="GO:0010167">
    <property type="term" value="P:response to nitrate"/>
    <property type="evidence" value="ECO:0007669"/>
    <property type="project" value="InterPro"/>
</dbReference>
<dbReference type="InParanoid" id="V4VG20"/>
<dbReference type="PANTHER" id="PTHR34806:SF1">
    <property type="entry name" value="HIGH-AFFINITY NITRATE TRANSPORTER 3.1"/>
    <property type="match status" value="1"/>
</dbReference>
<keyword evidence="3" id="KW-1185">Reference proteome</keyword>
<dbReference type="EMBL" id="KI536726">
    <property type="protein sequence ID" value="ESR51474.1"/>
    <property type="molecule type" value="Genomic_DNA"/>
</dbReference>
<keyword evidence="1" id="KW-0472">Membrane</keyword>
<evidence type="ECO:0000256" key="1">
    <source>
        <dbReference type="SAM" id="Phobius"/>
    </source>
</evidence>
<reference evidence="2 3" key="1">
    <citation type="submission" date="2013-10" db="EMBL/GenBank/DDBJ databases">
        <authorList>
            <consortium name="International Citrus Genome Consortium"/>
            <person name="Jenkins J."/>
            <person name="Schmutz J."/>
            <person name="Prochnik S."/>
            <person name="Rokhsar D."/>
            <person name="Gmitter F."/>
            <person name="Ollitrault P."/>
            <person name="Machado M."/>
            <person name="Talon M."/>
            <person name="Wincker P."/>
            <person name="Jaillon O."/>
            <person name="Morgante M."/>
        </authorList>
    </citation>
    <scope>NUCLEOTIDE SEQUENCE</scope>
    <source>
        <strain evidence="3">cv. Clemenules</strain>
    </source>
</reference>
<evidence type="ECO:0008006" key="4">
    <source>
        <dbReference type="Google" id="ProtNLM"/>
    </source>
</evidence>
<dbReference type="PANTHER" id="PTHR34806">
    <property type="entry name" value="HIGH-AFFINITY NITRATE TRANSPORTER 3.2"/>
    <property type="match status" value="1"/>
</dbReference>
<dbReference type="Proteomes" id="UP000030687">
    <property type="component" value="Unassembled WGS sequence"/>
</dbReference>
<dbReference type="KEGG" id="cic:CICLE_v10033654mg"/>
<accession>V4VG20</accession>
<proteinExistence type="predicted"/>
<evidence type="ECO:0000313" key="2">
    <source>
        <dbReference type="EMBL" id="ESR51474.1"/>
    </source>
</evidence>
<evidence type="ECO:0000313" key="3">
    <source>
        <dbReference type="Proteomes" id="UP000030687"/>
    </source>
</evidence>
<dbReference type="GO" id="GO:0015112">
    <property type="term" value="F:nitrate transmembrane transporter activity"/>
    <property type="evidence" value="ECO:0007669"/>
    <property type="project" value="TreeGrafter"/>
</dbReference>
<dbReference type="FunCoup" id="V4VG20">
    <property type="interactions" value="295"/>
</dbReference>
<keyword evidence="1" id="KW-0812">Transmembrane</keyword>
<protein>
    <recommendedName>
        <fullName evidence="4">High-affinity nitrate transporter</fullName>
    </recommendedName>
</protein>
<dbReference type="eggNOG" id="ENOG502RXTZ">
    <property type="taxonomic scope" value="Eukaryota"/>
</dbReference>
<dbReference type="InterPro" id="IPR016605">
    <property type="entry name" value="Transptr_NO3_Nar2"/>
</dbReference>